<feature type="compositionally biased region" description="Basic and acidic residues" evidence="6">
    <location>
        <begin position="1069"/>
        <end position="1086"/>
    </location>
</feature>
<evidence type="ECO:0000256" key="6">
    <source>
        <dbReference type="SAM" id="MobiDB-lite"/>
    </source>
</evidence>
<feature type="region of interest" description="Disordered" evidence="6">
    <location>
        <begin position="961"/>
        <end position="1096"/>
    </location>
</feature>
<reference evidence="9" key="1">
    <citation type="journal article" date="2020" name="Fungal Divers.">
        <title>Resolving the Mortierellaceae phylogeny through synthesis of multi-gene phylogenetics and phylogenomics.</title>
        <authorList>
            <person name="Vandepol N."/>
            <person name="Liber J."/>
            <person name="Desiro A."/>
            <person name="Na H."/>
            <person name="Kennedy M."/>
            <person name="Barry K."/>
            <person name="Grigoriev I.V."/>
            <person name="Miller A.N."/>
            <person name="O'Donnell K."/>
            <person name="Stajich J.E."/>
            <person name="Bonito G."/>
        </authorList>
    </citation>
    <scope>NUCLEOTIDE SEQUENCE</scope>
    <source>
        <strain evidence="9">NRRL 2591</strain>
    </source>
</reference>
<dbReference type="PANTHER" id="PTHR19302">
    <property type="entry name" value="GAMMA TUBULIN COMPLEX PROTEIN"/>
    <property type="match status" value="1"/>
</dbReference>
<feature type="compositionally biased region" description="Acidic residues" evidence="6">
    <location>
        <begin position="1009"/>
        <end position="1018"/>
    </location>
</feature>
<dbReference type="GO" id="GO:0043015">
    <property type="term" value="F:gamma-tubulin binding"/>
    <property type="evidence" value="ECO:0007669"/>
    <property type="project" value="InterPro"/>
</dbReference>
<keyword evidence="10" id="KW-1185">Reference proteome</keyword>
<dbReference type="GO" id="GO:0000922">
    <property type="term" value="C:spindle pole"/>
    <property type="evidence" value="ECO:0007669"/>
    <property type="project" value="InterPro"/>
</dbReference>
<dbReference type="InterPro" id="IPR059169">
    <property type="entry name" value="GCP5_N_ext"/>
</dbReference>
<dbReference type="EMBL" id="JAAAXW010000116">
    <property type="protein sequence ID" value="KAF9543310.1"/>
    <property type="molecule type" value="Genomic_DNA"/>
</dbReference>
<name>A0A9P6F5B9_9FUNG</name>
<evidence type="ECO:0000259" key="8">
    <source>
        <dbReference type="Pfam" id="PF17681"/>
    </source>
</evidence>
<proteinExistence type="inferred from homology"/>
<dbReference type="AlphaFoldDB" id="A0A9P6F5B9"/>
<evidence type="ECO:0000313" key="10">
    <source>
        <dbReference type="Proteomes" id="UP000723463"/>
    </source>
</evidence>
<dbReference type="InterPro" id="IPR007259">
    <property type="entry name" value="GCP"/>
</dbReference>
<evidence type="ECO:0000256" key="3">
    <source>
        <dbReference type="ARBA" id="ARBA00022490"/>
    </source>
</evidence>
<dbReference type="Pfam" id="PF04130">
    <property type="entry name" value="GCP_C_terminal"/>
    <property type="match status" value="1"/>
</dbReference>
<dbReference type="Proteomes" id="UP000723463">
    <property type="component" value="Unassembled WGS sequence"/>
</dbReference>
<dbReference type="InterPro" id="IPR042241">
    <property type="entry name" value="GCP_C_sf"/>
</dbReference>
<dbReference type="GO" id="GO:0000930">
    <property type="term" value="C:gamma-tubulin complex"/>
    <property type="evidence" value="ECO:0007669"/>
    <property type="project" value="TreeGrafter"/>
</dbReference>
<evidence type="ECO:0008006" key="11">
    <source>
        <dbReference type="Google" id="ProtNLM"/>
    </source>
</evidence>
<comment type="similarity">
    <text evidence="2">Belongs to the TUBGCP family.</text>
</comment>
<evidence type="ECO:0000259" key="7">
    <source>
        <dbReference type="Pfam" id="PF04130"/>
    </source>
</evidence>
<evidence type="ECO:0000256" key="2">
    <source>
        <dbReference type="ARBA" id="ARBA00010337"/>
    </source>
</evidence>
<dbReference type="InterPro" id="IPR041470">
    <property type="entry name" value="GCP_N"/>
</dbReference>
<dbReference type="PANTHER" id="PTHR19302:SF33">
    <property type="entry name" value="GAMMA-TUBULIN COMPLEX COMPONENT 5"/>
    <property type="match status" value="1"/>
</dbReference>
<dbReference type="Pfam" id="PF17681">
    <property type="entry name" value="GCP_N_terminal"/>
    <property type="match status" value="1"/>
</dbReference>
<dbReference type="GO" id="GO:0000278">
    <property type="term" value="P:mitotic cell cycle"/>
    <property type="evidence" value="ECO:0007669"/>
    <property type="project" value="TreeGrafter"/>
</dbReference>
<feature type="region of interest" description="Disordered" evidence="6">
    <location>
        <begin position="1129"/>
        <end position="1152"/>
    </location>
</feature>
<dbReference type="GO" id="GO:0051321">
    <property type="term" value="P:meiotic cell cycle"/>
    <property type="evidence" value="ECO:0007669"/>
    <property type="project" value="TreeGrafter"/>
</dbReference>
<keyword evidence="4" id="KW-0493">Microtubule</keyword>
<sequence length="1164" mass="131334">MSKRRSGVLPEAGRRLITYVTGFQPGQEYFDTCSEYIGHHLFDVNGMGGVHNKAMDHDLINKRIYGLAEKFSMKGQDQKAEALKGYQERVRGLARSIGEGDRFMTIATSSETDQEEASQNIVSSMLLLLLELSDTPTIPRKGEYGYVVPDALRPTNAPKTQQQINKELWASILKEDPLVGDHWKQARVGVDNQEGESCDSDFEDMDVNPRAVPVSVIEDLGPGSKDDVFEKDKSRHAANTSDTGIWMHRVVSRSHTLPAKTLEQQQYWRDGDLISKQPVQSSSRQTLDYDIQSASDLNSSLQNSRDFVLAQSTPVMDEIDIIHEVFFLLQGLPTTIFVIGQDDFFELSPKVTTSHLSPGAVSAVVRPFQDSAAVVRTLQALADRICSASSQAHGKIIQMFASAIHLELAEFKEFVASIQRTYHRRCAGPTRRMASFIELKATLSERMNLAHMLQDFIKRCDFYTEPSNNGERACGHSIDVLSRLCDNVRQLDLCGDIQASAMFQRLLQQAIRPFLLNMERWLSGQPLDSESEFMIKMSPQIDLFSALFWSEGYQVQAEIATEDLANGKTRTSTAQISPCFVPDLSLKQLLYAGKAMQISLALKSFETTMPTAIGFATSVSHCIFEESGKSDAMDYINDAASTSALHQDFPGYSAILGQQYPLTPLSRLFGDTTRAKNLLNSDGAINFTWRMESELAKAIQFQYLSANTILKSLLFTQSRLQWHLRGMSEFFFMMQGEVMHLFAANIFSKMKRKRPWLDSYTLESTFHQVATLCDWQYGRFVKVRVGEGKRPWTDLVRLKAHTLELIEFDYMLPWPLGGILYSTEQSKRMYSRITGLLFQVQTVKFAIGQSFFLKSKPPRTPELSTFWKLRMRFLCTMNDLWSYFMMTVLDVQIQKFRSQIEGQGDLDDMIRLSQRFINTCYERSFLKEKTLPLHRSLLTMLNLGLEFSTLFSRFITDCGQGGDTQPKAVDPSRERTGRSGRRVSFNTAPKVNLGARGPIPERLTGEFSSDSEEDSYDQEQDRDGGLEENIDFDHDGQDHPADEDIEMDPGESSSSVKKQRVGSNTAGFPRERSFYRREYRRTDASRKTSQGGIGSGSYRESLEAIEQEFNRCREFLAKSLQVVVNSNAARGFADRRGGGQSSEQGVRGEGDSDYLDGLILALLS</sequence>
<dbReference type="Gene3D" id="1.20.120.1900">
    <property type="entry name" value="Gamma-tubulin complex, C-terminal domain"/>
    <property type="match status" value="1"/>
</dbReference>
<gene>
    <name evidence="9" type="ORF">EC957_000971</name>
</gene>
<dbReference type="GO" id="GO:0031122">
    <property type="term" value="P:cytoplasmic microtubule organization"/>
    <property type="evidence" value="ECO:0007669"/>
    <property type="project" value="TreeGrafter"/>
</dbReference>
<dbReference type="GO" id="GO:0051225">
    <property type="term" value="P:spindle assembly"/>
    <property type="evidence" value="ECO:0007669"/>
    <property type="project" value="TreeGrafter"/>
</dbReference>
<keyword evidence="5" id="KW-0206">Cytoskeleton</keyword>
<evidence type="ECO:0000313" key="9">
    <source>
        <dbReference type="EMBL" id="KAF9543310.1"/>
    </source>
</evidence>
<feature type="domain" description="Gamma tubulin complex component C-terminal" evidence="7">
    <location>
        <begin position="720"/>
        <end position="1123"/>
    </location>
</feature>
<dbReference type="GO" id="GO:0005874">
    <property type="term" value="C:microtubule"/>
    <property type="evidence" value="ECO:0007669"/>
    <property type="project" value="UniProtKB-KW"/>
</dbReference>
<dbReference type="GO" id="GO:0007020">
    <property type="term" value="P:microtubule nucleation"/>
    <property type="evidence" value="ECO:0007669"/>
    <property type="project" value="InterPro"/>
</dbReference>
<dbReference type="GO" id="GO:0051011">
    <property type="term" value="F:microtubule minus-end binding"/>
    <property type="evidence" value="ECO:0007669"/>
    <property type="project" value="TreeGrafter"/>
</dbReference>
<dbReference type="InterPro" id="IPR040457">
    <property type="entry name" value="GCP_C"/>
</dbReference>
<dbReference type="CDD" id="cd22572">
    <property type="entry name" value="GCP5_NTD"/>
    <property type="match status" value="1"/>
</dbReference>
<accession>A0A9P6F5B9</accession>
<protein>
    <recommendedName>
        <fullName evidence="11">Spindle pole body component</fullName>
    </recommendedName>
</protein>
<feature type="compositionally biased region" description="Polar residues" evidence="6">
    <location>
        <begin position="1051"/>
        <end position="1066"/>
    </location>
</feature>
<evidence type="ECO:0000256" key="5">
    <source>
        <dbReference type="ARBA" id="ARBA00023212"/>
    </source>
</evidence>
<feature type="domain" description="Gamma tubulin complex component protein N-terminal" evidence="8">
    <location>
        <begin position="322"/>
        <end position="716"/>
    </location>
</feature>
<comment type="subcellular location">
    <subcellularLocation>
        <location evidence="1">Cytoplasm</location>
        <location evidence="1">Cytoskeleton</location>
    </subcellularLocation>
</comment>
<comment type="caution">
    <text evidence="9">The sequence shown here is derived from an EMBL/GenBank/DDBJ whole genome shotgun (WGS) entry which is preliminary data.</text>
</comment>
<keyword evidence="3" id="KW-0963">Cytoplasm</keyword>
<organism evidence="9 10">
    <name type="scientific">Mortierella hygrophila</name>
    <dbReference type="NCBI Taxonomy" id="979708"/>
    <lineage>
        <taxon>Eukaryota</taxon>
        <taxon>Fungi</taxon>
        <taxon>Fungi incertae sedis</taxon>
        <taxon>Mucoromycota</taxon>
        <taxon>Mortierellomycotina</taxon>
        <taxon>Mortierellomycetes</taxon>
        <taxon>Mortierellales</taxon>
        <taxon>Mortierellaceae</taxon>
        <taxon>Mortierella</taxon>
    </lineage>
</organism>
<evidence type="ECO:0000256" key="4">
    <source>
        <dbReference type="ARBA" id="ARBA00022701"/>
    </source>
</evidence>
<evidence type="ECO:0000256" key="1">
    <source>
        <dbReference type="ARBA" id="ARBA00004245"/>
    </source>
</evidence>
<dbReference type="GO" id="GO:0005816">
    <property type="term" value="C:spindle pole body"/>
    <property type="evidence" value="ECO:0007669"/>
    <property type="project" value="UniProtKB-ARBA"/>
</dbReference>
<feature type="compositionally biased region" description="Basic and acidic residues" evidence="6">
    <location>
        <begin position="1019"/>
        <end position="1042"/>
    </location>
</feature>